<feature type="region of interest" description="Disordered" evidence="1">
    <location>
        <begin position="75"/>
        <end position="97"/>
    </location>
</feature>
<evidence type="ECO:0000256" key="1">
    <source>
        <dbReference type="SAM" id="MobiDB-lite"/>
    </source>
</evidence>
<feature type="compositionally biased region" description="Basic and acidic residues" evidence="1">
    <location>
        <begin position="16"/>
        <end position="27"/>
    </location>
</feature>
<proteinExistence type="predicted"/>
<feature type="compositionally biased region" description="Low complexity" evidence="1">
    <location>
        <begin position="28"/>
        <end position="46"/>
    </location>
</feature>
<accession>A0AAP0RQ48</accession>
<feature type="compositionally biased region" description="Basic and acidic residues" evidence="1">
    <location>
        <begin position="75"/>
        <end position="87"/>
    </location>
</feature>
<name>A0AAP0RQ48_LIQFO</name>
<dbReference type="EMBL" id="JBBPBK010000006">
    <property type="protein sequence ID" value="KAK9282627.1"/>
    <property type="molecule type" value="Genomic_DNA"/>
</dbReference>
<organism evidence="2 3">
    <name type="scientific">Liquidambar formosana</name>
    <name type="common">Formosan gum</name>
    <dbReference type="NCBI Taxonomy" id="63359"/>
    <lineage>
        <taxon>Eukaryota</taxon>
        <taxon>Viridiplantae</taxon>
        <taxon>Streptophyta</taxon>
        <taxon>Embryophyta</taxon>
        <taxon>Tracheophyta</taxon>
        <taxon>Spermatophyta</taxon>
        <taxon>Magnoliopsida</taxon>
        <taxon>eudicotyledons</taxon>
        <taxon>Gunneridae</taxon>
        <taxon>Pentapetalae</taxon>
        <taxon>Saxifragales</taxon>
        <taxon>Altingiaceae</taxon>
        <taxon>Liquidambar</taxon>
    </lineage>
</organism>
<sequence>MTALYIVDGYSRPDDAGSVDLRQDRRSSTYGGASAASAADGSSSPSMLRAWSSSTPRCGRRPRCLRFTERERWKEKARGRGTARERVSGCVSERLAG</sequence>
<protein>
    <submittedName>
        <fullName evidence="2">Uncharacterized protein</fullName>
    </submittedName>
</protein>
<feature type="region of interest" description="Disordered" evidence="1">
    <location>
        <begin position="16"/>
        <end position="54"/>
    </location>
</feature>
<dbReference type="Proteomes" id="UP001415857">
    <property type="component" value="Unassembled WGS sequence"/>
</dbReference>
<reference evidence="2 3" key="1">
    <citation type="journal article" date="2024" name="Plant J.">
        <title>Genome sequences and population genomics reveal climatic adaptation and genomic divergence between two closely related sweetgum species.</title>
        <authorList>
            <person name="Xu W.Q."/>
            <person name="Ren C.Q."/>
            <person name="Zhang X.Y."/>
            <person name="Comes H.P."/>
            <person name="Liu X.H."/>
            <person name="Li Y.G."/>
            <person name="Kettle C.J."/>
            <person name="Jalonen R."/>
            <person name="Gaisberger H."/>
            <person name="Ma Y.Z."/>
            <person name="Qiu Y.X."/>
        </authorList>
    </citation>
    <scope>NUCLEOTIDE SEQUENCE [LARGE SCALE GENOMIC DNA]</scope>
    <source>
        <strain evidence="2">Hangzhou</strain>
    </source>
</reference>
<comment type="caution">
    <text evidence="2">The sequence shown here is derived from an EMBL/GenBank/DDBJ whole genome shotgun (WGS) entry which is preliminary data.</text>
</comment>
<keyword evidence="3" id="KW-1185">Reference proteome</keyword>
<gene>
    <name evidence="2" type="ORF">L1049_010846</name>
</gene>
<evidence type="ECO:0000313" key="3">
    <source>
        <dbReference type="Proteomes" id="UP001415857"/>
    </source>
</evidence>
<evidence type="ECO:0000313" key="2">
    <source>
        <dbReference type="EMBL" id="KAK9282627.1"/>
    </source>
</evidence>
<dbReference type="AlphaFoldDB" id="A0AAP0RQ48"/>